<proteinExistence type="predicted"/>
<reference evidence="1 2" key="1">
    <citation type="journal article" date="2021" name="Hortic Res">
        <title>High-quality reference genome and annotation aids understanding of berry development for evergreen blueberry (Vaccinium darrowii).</title>
        <authorList>
            <person name="Yu J."/>
            <person name="Hulse-Kemp A.M."/>
            <person name="Babiker E."/>
            <person name="Staton M."/>
        </authorList>
    </citation>
    <scope>NUCLEOTIDE SEQUENCE [LARGE SCALE GENOMIC DNA]</scope>
    <source>
        <strain evidence="2">cv. NJ 8807/NJ 8810</strain>
        <tissue evidence="1">Young leaf</tissue>
    </source>
</reference>
<accession>A0ACB7YAC6</accession>
<comment type="caution">
    <text evidence="1">The sequence shown here is derived from an EMBL/GenBank/DDBJ whole genome shotgun (WGS) entry which is preliminary data.</text>
</comment>
<dbReference type="Proteomes" id="UP000828048">
    <property type="component" value="Chromosome 7"/>
</dbReference>
<keyword evidence="2" id="KW-1185">Reference proteome</keyword>
<gene>
    <name evidence="1" type="ORF">Vadar_027425</name>
</gene>
<evidence type="ECO:0000313" key="1">
    <source>
        <dbReference type="EMBL" id="KAH7850072.1"/>
    </source>
</evidence>
<protein>
    <submittedName>
        <fullName evidence="1">Uncharacterized protein</fullName>
    </submittedName>
</protein>
<organism evidence="1 2">
    <name type="scientific">Vaccinium darrowii</name>
    <dbReference type="NCBI Taxonomy" id="229202"/>
    <lineage>
        <taxon>Eukaryota</taxon>
        <taxon>Viridiplantae</taxon>
        <taxon>Streptophyta</taxon>
        <taxon>Embryophyta</taxon>
        <taxon>Tracheophyta</taxon>
        <taxon>Spermatophyta</taxon>
        <taxon>Magnoliopsida</taxon>
        <taxon>eudicotyledons</taxon>
        <taxon>Gunneridae</taxon>
        <taxon>Pentapetalae</taxon>
        <taxon>asterids</taxon>
        <taxon>Ericales</taxon>
        <taxon>Ericaceae</taxon>
        <taxon>Vaccinioideae</taxon>
        <taxon>Vaccinieae</taxon>
        <taxon>Vaccinium</taxon>
    </lineage>
</organism>
<sequence length="579" mass="65762">MDTTRHLGKSSSRLSKSASSSYIQLHIRCVPFTLDRELMAAKSLKLFQLLKENPKGDISHLLMDIPTDPETFELVVRFCHGLELKLSPENVVPLTCLAHYLEMKETHSTNNLLKRALTYFDQRILPSWNDLVKALRASEKVFQHAVDLGLVGACAESIIAMALVNPQLLGEPIRNPSHADVDDSDSEGKDNVYRPNARRQLFVLDRQSEDLNTLVLQLYEPIIGEMIRREVPMEYVAASLCQYARKWGFPSSTGGDDALIYWRNSGREVIEAVERLLPHEQGLIPCTFLFEMLNSAIILESSSECRERLEIRIGKQLDQATVKDLLIPSQGYAKEGEYDVECVKRILKSFYCNYARSDISGLIIVAELVEDFLVEVASDVDLKTETFILLAQISISASVGTQRSSDGIYRAVDVYLDNHRFLTESEREDVCSVLDCHKLSPEAREHASQNDRLPLRLVVQVLFVGQLSLRETLTKEVEGCDDRLRKVVAREEKEESFRVSGCEVEVRTEMERMGSKVTELERECDTMKREIQSGCRCGGTKKKEKVGLWTEMKRKFGCATSVMNCDCHVKRQKKVHPRH</sequence>
<evidence type="ECO:0000313" key="2">
    <source>
        <dbReference type="Proteomes" id="UP000828048"/>
    </source>
</evidence>
<name>A0ACB7YAC6_9ERIC</name>
<dbReference type="EMBL" id="CM037157">
    <property type="protein sequence ID" value="KAH7850072.1"/>
    <property type="molecule type" value="Genomic_DNA"/>
</dbReference>